<evidence type="ECO:0000256" key="1">
    <source>
        <dbReference type="ARBA" id="ARBA00005564"/>
    </source>
</evidence>
<dbReference type="Gene3D" id="2.130.10.10">
    <property type="entry name" value="YVTN repeat-like/Quinoprotein amine dehydrogenase"/>
    <property type="match status" value="1"/>
</dbReference>
<evidence type="ECO:0000313" key="4">
    <source>
        <dbReference type="Proteomes" id="UP001500542"/>
    </source>
</evidence>
<dbReference type="PROSITE" id="PS51257">
    <property type="entry name" value="PROKAR_LIPOPROTEIN"/>
    <property type="match status" value="1"/>
</dbReference>
<dbReference type="InterPro" id="IPR006311">
    <property type="entry name" value="TAT_signal"/>
</dbReference>
<dbReference type="NCBIfam" id="TIGR01409">
    <property type="entry name" value="TAT_signal_seq"/>
    <property type="match status" value="1"/>
</dbReference>
<keyword evidence="2" id="KW-0732">Signal</keyword>
<keyword evidence="4" id="KW-1185">Reference proteome</keyword>
<gene>
    <name evidence="3" type="ORF">GCM10009554_58820</name>
</gene>
<dbReference type="Proteomes" id="UP001500542">
    <property type="component" value="Unassembled WGS sequence"/>
</dbReference>
<protein>
    <submittedName>
        <fullName evidence="3">Lactonase family protein</fullName>
    </submittedName>
</protein>
<dbReference type="InterPro" id="IPR050282">
    <property type="entry name" value="Cycloisomerase_2"/>
</dbReference>
<evidence type="ECO:0000256" key="2">
    <source>
        <dbReference type="SAM" id="SignalP"/>
    </source>
</evidence>
<accession>A0ABN1R9X4</accession>
<organism evidence="3 4">
    <name type="scientific">Kribbella koreensis</name>
    <dbReference type="NCBI Taxonomy" id="57909"/>
    <lineage>
        <taxon>Bacteria</taxon>
        <taxon>Bacillati</taxon>
        <taxon>Actinomycetota</taxon>
        <taxon>Actinomycetes</taxon>
        <taxon>Propionibacteriales</taxon>
        <taxon>Kribbellaceae</taxon>
        <taxon>Kribbella</taxon>
    </lineage>
</organism>
<evidence type="ECO:0000313" key="3">
    <source>
        <dbReference type="EMBL" id="GAA0953834.1"/>
    </source>
</evidence>
<dbReference type="PANTHER" id="PTHR30344:SF1">
    <property type="entry name" value="6-PHOSPHOGLUCONOLACTONASE"/>
    <property type="match status" value="1"/>
</dbReference>
<comment type="similarity">
    <text evidence="1">Belongs to the cycloisomerase 2 family.</text>
</comment>
<dbReference type="InterPro" id="IPR015943">
    <property type="entry name" value="WD40/YVTN_repeat-like_dom_sf"/>
</dbReference>
<dbReference type="PANTHER" id="PTHR30344">
    <property type="entry name" value="6-PHOSPHOGLUCONOLACTONASE-RELATED"/>
    <property type="match status" value="1"/>
</dbReference>
<feature type="chain" id="PRO_5046963187" evidence="2">
    <location>
        <begin position="30"/>
        <end position="369"/>
    </location>
</feature>
<dbReference type="InterPro" id="IPR011048">
    <property type="entry name" value="Haem_d1_sf"/>
</dbReference>
<reference evidence="3 4" key="1">
    <citation type="journal article" date="2019" name="Int. J. Syst. Evol. Microbiol.">
        <title>The Global Catalogue of Microorganisms (GCM) 10K type strain sequencing project: providing services to taxonomists for standard genome sequencing and annotation.</title>
        <authorList>
            <consortium name="The Broad Institute Genomics Platform"/>
            <consortium name="The Broad Institute Genome Sequencing Center for Infectious Disease"/>
            <person name="Wu L."/>
            <person name="Ma J."/>
        </authorList>
    </citation>
    <scope>NUCLEOTIDE SEQUENCE [LARGE SCALE GENOMIC DNA]</scope>
    <source>
        <strain evidence="3 4">JCM 10977</strain>
    </source>
</reference>
<proteinExistence type="inferred from homology"/>
<sequence>MGTSRRQFLGLTAAAVGSAAVGVATPAQATASCLATGTLYLGTYTSESGGGTGIGIASYDATTGKLTSTGVLAGVQDPSFLILSPSGRNLYAVNEQSSGGVTAIAVDSPGHLRVLNRQPNGGNAPCHLTLVANGKYLLSANYGSGDISVHPVRTDGSLGARTDLVKHVGSAPHAHQVLQDPTGNYVLAVDLGTDTIYTYTIANGKLALKSQAKLTTGAGPRHLAFHPNGRYAYVAAELNSTITVCQYDGATGKVTPGAAQATAPAGPANYPGEVIISPDGRFVYLTNRGHNSVAIFAVESGGASLRRIGTPSCGGDWPRHVTLDPTGKLMFVSNQRSNNITTLAVDVQTGGLTQKSSFTAPIPVCVLPG</sequence>
<dbReference type="SUPFAM" id="SSF51004">
    <property type="entry name" value="C-terminal (heme d1) domain of cytochrome cd1-nitrite reductase"/>
    <property type="match status" value="1"/>
</dbReference>
<comment type="caution">
    <text evidence="3">The sequence shown here is derived from an EMBL/GenBank/DDBJ whole genome shotgun (WGS) entry which is preliminary data.</text>
</comment>
<dbReference type="InterPro" id="IPR019546">
    <property type="entry name" value="TAT_signal_bac_arc"/>
</dbReference>
<dbReference type="PROSITE" id="PS51318">
    <property type="entry name" value="TAT"/>
    <property type="match status" value="1"/>
</dbReference>
<dbReference type="Pfam" id="PF10282">
    <property type="entry name" value="Lactonase"/>
    <property type="match status" value="1"/>
</dbReference>
<name>A0ABN1R9X4_9ACTN</name>
<dbReference type="InterPro" id="IPR019405">
    <property type="entry name" value="Lactonase_7-beta_prop"/>
</dbReference>
<feature type="signal peptide" evidence="2">
    <location>
        <begin position="1"/>
        <end position="29"/>
    </location>
</feature>
<dbReference type="EMBL" id="BAAAHK010000014">
    <property type="protein sequence ID" value="GAA0953834.1"/>
    <property type="molecule type" value="Genomic_DNA"/>
</dbReference>
<dbReference type="RefSeq" id="WP_343977281.1">
    <property type="nucleotide sequence ID" value="NZ_BAAAHK010000014.1"/>
</dbReference>